<reference evidence="1" key="1">
    <citation type="submission" date="2018-04" db="EMBL/GenBank/DDBJ databases">
        <title>Transcriptome assembly of Sipha flava.</title>
        <authorList>
            <person name="Scully E.D."/>
            <person name="Geib S.M."/>
            <person name="Palmer N.A."/>
            <person name="Koch K."/>
            <person name="Bradshaw J."/>
            <person name="Heng-Moss T."/>
            <person name="Sarath G."/>
        </authorList>
    </citation>
    <scope>NUCLEOTIDE SEQUENCE</scope>
</reference>
<organism evidence="1">
    <name type="scientific">Sipha flava</name>
    <name type="common">yellow sugarcane aphid</name>
    <dbReference type="NCBI Taxonomy" id="143950"/>
    <lineage>
        <taxon>Eukaryota</taxon>
        <taxon>Metazoa</taxon>
        <taxon>Ecdysozoa</taxon>
        <taxon>Arthropoda</taxon>
        <taxon>Hexapoda</taxon>
        <taxon>Insecta</taxon>
        <taxon>Pterygota</taxon>
        <taxon>Neoptera</taxon>
        <taxon>Paraneoptera</taxon>
        <taxon>Hemiptera</taxon>
        <taxon>Sternorrhyncha</taxon>
        <taxon>Aphidomorpha</taxon>
        <taxon>Aphidoidea</taxon>
        <taxon>Aphididae</taxon>
        <taxon>Sipha</taxon>
    </lineage>
</organism>
<dbReference type="AlphaFoldDB" id="A0A2S2PZS5"/>
<name>A0A2S2PZS5_9HEMI</name>
<accession>A0A2S2PZS5</accession>
<proteinExistence type="predicted"/>
<sequence>MIEIMRSNSIFRRKKYEKKAHMNYDEVEVFYLSMAKIAKRLPKAKEAKLHMEVCNKVSQAELAHLLEVESIQQPQVSNQNQVLSHKNTMHNQNHSSLFQPPISRLYEETIALHPLTQIN</sequence>
<evidence type="ECO:0000313" key="1">
    <source>
        <dbReference type="EMBL" id="MBY70402.1"/>
    </source>
</evidence>
<evidence type="ECO:0008006" key="2">
    <source>
        <dbReference type="Google" id="ProtNLM"/>
    </source>
</evidence>
<protein>
    <recommendedName>
        <fullName evidence="2">BESS domain-containing protein</fullName>
    </recommendedName>
</protein>
<dbReference type="OrthoDB" id="6416242at2759"/>
<gene>
    <name evidence="1" type="ORF">g.48358</name>
</gene>
<dbReference type="EMBL" id="GGMS01001199">
    <property type="protein sequence ID" value="MBY70402.1"/>
    <property type="molecule type" value="Transcribed_RNA"/>
</dbReference>